<sequence length="69" mass="7202">MQHEVGYPNLLAQTNWTVDRAELGFAAAAAVWRALAAELVSGTQSHGGPAHHNTLGIPVPSTPSTLVNT</sequence>
<evidence type="ECO:0000256" key="1">
    <source>
        <dbReference type="SAM" id="MobiDB-lite"/>
    </source>
</evidence>
<dbReference type="RefSeq" id="XP_001597318.1">
    <property type="nucleotide sequence ID" value="XM_001597268.1"/>
</dbReference>
<dbReference type="EMBL" id="CP017814">
    <property type="protein sequence ID" value="APA06059.1"/>
    <property type="molecule type" value="Genomic_DNA"/>
</dbReference>
<dbReference type="KEGG" id="ssl:SS1G_01512"/>
<dbReference type="VEuPathDB" id="FungiDB:sscle_01g008290"/>
<reference evidence="3" key="1">
    <citation type="journal article" date="2017" name="Genome Biol. Evol.">
        <title>The complete genome sequence of the phytopathogenic fungus Sclerotinia sclerotiorum reveals insights into the genome architecture of broad host range pathogens.</title>
        <authorList>
            <person name="Derbyshire M."/>
            <person name="Denton-Giles M."/>
            <person name="Hegedus D."/>
            <person name="Seifbarghy S."/>
            <person name="Rollins J."/>
            <person name="van Kan J."/>
            <person name="Seidl M.F."/>
            <person name="Faino L."/>
            <person name="Mbengue M."/>
            <person name="Navaud O."/>
            <person name="Raffaele S."/>
            <person name="Hammond-Kosack K."/>
            <person name="Heard S."/>
            <person name="Oliver R."/>
        </authorList>
    </citation>
    <scope>NUCLEOTIDE SEQUENCE [LARGE SCALE GENOMIC DNA]</scope>
    <source>
        <strain evidence="3">ATCC 18683 / 1980 / Ss-1</strain>
    </source>
</reference>
<evidence type="ECO:0000313" key="2">
    <source>
        <dbReference type="EMBL" id="APA06059.1"/>
    </source>
</evidence>
<evidence type="ECO:0000313" key="3">
    <source>
        <dbReference type="Proteomes" id="UP000177798"/>
    </source>
</evidence>
<dbReference type="AlphaFoldDB" id="A0A1D9PTV8"/>
<feature type="region of interest" description="Disordered" evidence="1">
    <location>
        <begin position="42"/>
        <end position="69"/>
    </location>
</feature>
<gene>
    <name evidence="2" type="ORF">sscle_01g008290</name>
</gene>
<accession>A0A1D9PTV8</accession>
<dbReference type="Proteomes" id="UP000177798">
    <property type="component" value="Chromosome 1"/>
</dbReference>
<name>A0A1D9PTV8_SCLS1</name>
<proteinExistence type="predicted"/>
<organism evidence="2 3">
    <name type="scientific">Sclerotinia sclerotiorum (strain ATCC 18683 / 1980 / Ss-1)</name>
    <name type="common">White mold</name>
    <name type="synonym">Whetzelinia sclerotiorum</name>
    <dbReference type="NCBI Taxonomy" id="665079"/>
    <lineage>
        <taxon>Eukaryota</taxon>
        <taxon>Fungi</taxon>
        <taxon>Dikarya</taxon>
        <taxon>Ascomycota</taxon>
        <taxon>Pezizomycotina</taxon>
        <taxon>Leotiomycetes</taxon>
        <taxon>Helotiales</taxon>
        <taxon>Sclerotiniaceae</taxon>
        <taxon>Sclerotinia</taxon>
    </lineage>
</organism>
<protein>
    <submittedName>
        <fullName evidence="2">Uncharacterized protein</fullName>
    </submittedName>
</protein>